<evidence type="ECO:0000256" key="2">
    <source>
        <dbReference type="SAM" id="Phobius"/>
    </source>
</evidence>
<keyword evidence="5" id="KW-1185">Reference proteome</keyword>
<feature type="repeat" description="TPR" evidence="1">
    <location>
        <begin position="408"/>
        <end position="441"/>
    </location>
</feature>
<keyword evidence="1" id="KW-0802">TPR repeat</keyword>
<keyword evidence="2" id="KW-0812">Transmembrane</keyword>
<keyword evidence="2" id="KW-1133">Transmembrane helix</keyword>
<dbReference type="PROSITE" id="PS50005">
    <property type="entry name" value="TPR"/>
    <property type="match status" value="5"/>
</dbReference>
<feature type="repeat" description="TPR" evidence="1">
    <location>
        <begin position="156"/>
        <end position="189"/>
    </location>
</feature>
<feature type="repeat" description="TPR" evidence="1">
    <location>
        <begin position="72"/>
        <end position="105"/>
    </location>
</feature>
<dbReference type="SMART" id="SM00028">
    <property type="entry name" value="TPR"/>
    <property type="match status" value="8"/>
</dbReference>
<feature type="repeat" description="TPR" evidence="1">
    <location>
        <begin position="366"/>
        <end position="399"/>
    </location>
</feature>
<dbReference type="Proteomes" id="UP001500736">
    <property type="component" value="Unassembled WGS sequence"/>
</dbReference>
<evidence type="ECO:0000313" key="4">
    <source>
        <dbReference type="EMBL" id="GAA0747207.1"/>
    </source>
</evidence>
<dbReference type="Gene3D" id="1.25.40.10">
    <property type="entry name" value="Tetratricopeptide repeat domain"/>
    <property type="match status" value="3"/>
</dbReference>
<feature type="repeat" description="TPR" evidence="1">
    <location>
        <begin position="242"/>
        <end position="275"/>
    </location>
</feature>
<dbReference type="InterPro" id="IPR019734">
    <property type="entry name" value="TPR_rpt"/>
</dbReference>
<evidence type="ECO:0000313" key="5">
    <source>
        <dbReference type="Proteomes" id="UP001500736"/>
    </source>
</evidence>
<dbReference type="Pfam" id="PF12770">
    <property type="entry name" value="CHAT"/>
    <property type="match status" value="1"/>
</dbReference>
<dbReference type="PANTHER" id="PTHR10098:SF108">
    <property type="entry name" value="TETRATRICOPEPTIDE REPEAT PROTEIN 28"/>
    <property type="match status" value="1"/>
</dbReference>
<protein>
    <recommendedName>
        <fullName evidence="3">CHAT domain-containing protein</fullName>
    </recommendedName>
</protein>
<evidence type="ECO:0000259" key="3">
    <source>
        <dbReference type="Pfam" id="PF12770"/>
    </source>
</evidence>
<feature type="domain" description="CHAT" evidence="3">
    <location>
        <begin position="715"/>
        <end position="1000"/>
    </location>
</feature>
<accession>A0ABN1JV10</accession>
<dbReference type="InterPro" id="IPR011990">
    <property type="entry name" value="TPR-like_helical_dom_sf"/>
</dbReference>
<gene>
    <name evidence="4" type="ORF">GCM10009431_24280</name>
</gene>
<dbReference type="InterPro" id="IPR024983">
    <property type="entry name" value="CHAT_dom"/>
</dbReference>
<sequence length="1039" mass="119922">MILSFHHRVLCIFLCFVFGIIDSSAQQNDSLAILNLEKGKNALFYAKNDKAITHLKLALKAFKASKKHLKTAESYNLLSRAYISKNNTEEALVTATKALNISRQNNIKAKLEEVIALNSIGTIERVKGNFDQSKKDLKMALSISLEFIKDNSYNLSYCYYNLARTYHRSGNYKDAIEHLNLALNSLQNESPKDKALKAKISETFGQINYDQGDFEAAFVNFKNTYEFSKEAYHDETNHPYFIEIYNQLGLIYNQNKEFNEGEKYFQKALSLSVLHYGLDTHQSQLRIHFNLGMSYLDRGFKEESLFHTKKALEMATKMYGKDHFTLHFPYSQLGRIYGDERGIPYIEKAITLLNKANNQRSKIIASFSYAHLASVYYDIEDYSKALENIQESLKIRIKYFGKNNINTIESLNNIAKVYLKLNDYEKALDYNNEAIRANYLGSLNQQNKPEFFQSISYLSNKLQLDATKTKADILLELYLVSDNKEYLIESNKFYKKAESLINWLRNTKRNYNDKIKFSSTTKTIYGKIIETGLLMHSLDENIVSKDSIFYYSEKSRANVLRELAKNSKVKEVSNVNTEIITLENYLNNEISKLTSQIIKEISNKVIDTTKIYTLEGRLFDINKSKDSLEQRIEKDFPKYYGLKYEKPIVSISEIQSHLDEETTFIEFFKSQTHITVYIITKSTIDIKTLDVKNLDETIQVFNTNIINKDENAFTKTASDLYQQLIKPIKENFKGNKLIIVPDESLWHLQFDLLINSDYTRPNHKPNYLLYDYAISYANSASMLYESNLKHSSKDILNECMAFSYTINDSILNNNEIDLPGSRKEITELSQVFKGKYFFDDDANETNFKTYVNKYKLIHLALHAEIDSLNPEIIKIHFSESLKNNKEDNILYGHELYTVNIPADLVVLSACNTGVGKINKGEGILSLGNAFQYAGAKSLMLSRWKISDETTPEIMKLFYKNLKKGITKSKALQQAKIDYLNTTNVFTSHPYYWGSFYILGDTNTVKLSSTSSNIYYYIGAFITLCFGVFMFRRKKTKKIG</sequence>
<dbReference type="PANTHER" id="PTHR10098">
    <property type="entry name" value="RAPSYN-RELATED"/>
    <property type="match status" value="1"/>
</dbReference>
<proteinExistence type="predicted"/>
<dbReference type="EMBL" id="BAAAGF010000004">
    <property type="protein sequence ID" value="GAA0747207.1"/>
    <property type="molecule type" value="Genomic_DNA"/>
</dbReference>
<dbReference type="Pfam" id="PF13424">
    <property type="entry name" value="TPR_12"/>
    <property type="match status" value="4"/>
</dbReference>
<comment type="caution">
    <text evidence="4">The sequence shown here is derived from an EMBL/GenBank/DDBJ whole genome shotgun (WGS) entry which is preliminary data.</text>
</comment>
<reference evidence="4 5" key="1">
    <citation type="journal article" date="2019" name="Int. J. Syst. Evol. Microbiol.">
        <title>The Global Catalogue of Microorganisms (GCM) 10K type strain sequencing project: providing services to taxonomists for standard genome sequencing and annotation.</title>
        <authorList>
            <consortium name="The Broad Institute Genomics Platform"/>
            <consortium name="The Broad Institute Genome Sequencing Center for Infectious Disease"/>
            <person name="Wu L."/>
            <person name="Ma J."/>
        </authorList>
    </citation>
    <scope>NUCLEOTIDE SEQUENCE [LARGE SCALE GENOMIC DNA]</scope>
    <source>
        <strain evidence="4 5">JCM 15976</strain>
    </source>
</reference>
<dbReference type="SUPFAM" id="SSF48452">
    <property type="entry name" value="TPR-like"/>
    <property type="match status" value="2"/>
</dbReference>
<organism evidence="4 5">
    <name type="scientific">Gaetbulibacter jejuensis</name>
    <dbReference type="NCBI Taxonomy" id="584607"/>
    <lineage>
        <taxon>Bacteria</taxon>
        <taxon>Pseudomonadati</taxon>
        <taxon>Bacteroidota</taxon>
        <taxon>Flavobacteriia</taxon>
        <taxon>Flavobacteriales</taxon>
        <taxon>Flavobacteriaceae</taxon>
        <taxon>Gaetbulibacter</taxon>
    </lineage>
</organism>
<feature type="transmembrane region" description="Helical" evidence="2">
    <location>
        <begin position="1013"/>
        <end position="1030"/>
    </location>
</feature>
<dbReference type="RefSeq" id="WP_343798624.1">
    <property type="nucleotide sequence ID" value="NZ_BAAAGF010000004.1"/>
</dbReference>
<name>A0ABN1JV10_9FLAO</name>
<evidence type="ECO:0000256" key="1">
    <source>
        <dbReference type="PROSITE-ProRule" id="PRU00339"/>
    </source>
</evidence>
<keyword evidence="2" id="KW-0472">Membrane</keyword>